<evidence type="ECO:0000313" key="7">
    <source>
        <dbReference type="EMBL" id="ORY33369.1"/>
    </source>
</evidence>
<name>A0A1Y2BEV8_9TREE</name>
<evidence type="ECO:0000259" key="6">
    <source>
        <dbReference type="Pfam" id="PF12896"/>
    </source>
</evidence>
<dbReference type="Proteomes" id="UP000193986">
    <property type="component" value="Unassembled WGS sequence"/>
</dbReference>
<comment type="caution">
    <text evidence="7">The sequence shown here is derived from an EMBL/GenBank/DDBJ whole genome shotgun (WGS) entry which is preliminary data.</text>
</comment>
<evidence type="ECO:0000256" key="4">
    <source>
        <dbReference type="ARBA" id="ARBA00022786"/>
    </source>
</evidence>
<protein>
    <recommendedName>
        <fullName evidence="1">Anaphase-promoting complex subunit 4</fullName>
    </recommendedName>
</protein>
<gene>
    <name evidence="7" type="ORF">BCR39DRAFT_519477</name>
</gene>
<evidence type="ECO:0000313" key="8">
    <source>
        <dbReference type="Proteomes" id="UP000193986"/>
    </source>
</evidence>
<dbReference type="GO" id="GO:0070979">
    <property type="term" value="P:protein K11-linked ubiquitination"/>
    <property type="evidence" value="ECO:0007669"/>
    <property type="project" value="TreeGrafter"/>
</dbReference>
<accession>A0A1Y2BEV8</accession>
<dbReference type="PANTHER" id="PTHR13260:SF0">
    <property type="entry name" value="ANAPHASE-PROMOTING COMPLEX SUBUNIT 4"/>
    <property type="match status" value="1"/>
</dbReference>
<feature type="domain" description="Anaphase-promoting complex subunit 4 long" evidence="6">
    <location>
        <begin position="245"/>
        <end position="429"/>
    </location>
</feature>
<dbReference type="GO" id="GO:0034399">
    <property type="term" value="C:nuclear periphery"/>
    <property type="evidence" value="ECO:0007669"/>
    <property type="project" value="TreeGrafter"/>
</dbReference>
<dbReference type="STRING" id="71784.A0A1Y2BEV8"/>
<keyword evidence="4" id="KW-0833">Ubl conjugation pathway</keyword>
<evidence type="ECO:0000256" key="3">
    <source>
        <dbReference type="ARBA" id="ARBA00022776"/>
    </source>
</evidence>
<keyword evidence="5" id="KW-0131">Cell cycle</keyword>
<dbReference type="GO" id="GO:0031145">
    <property type="term" value="P:anaphase-promoting complex-dependent catabolic process"/>
    <property type="evidence" value="ECO:0007669"/>
    <property type="project" value="InterPro"/>
</dbReference>
<keyword evidence="3" id="KW-0498">Mitosis</keyword>
<dbReference type="EMBL" id="MCFC01000006">
    <property type="protein sequence ID" value="ORY33369.1"/>
    <property type="molecule type" value="Genomic_DNA"/>
</dbReference>
<evidence type="ECO:0000256" key="5">
    <source>
        <dbReference type="ARBA" id="ARBA00023306"/>
    </source>
</evidence>
<keyword evidence="8" id="KW-1185">Reference proteome</keyword>
<evidence type="ECO:0000256" key="2">
    <source>
        <dbReference type="ARBA" id="ARBA00022618"/>
    </source>
</evidence>
<dbReference type="InterPro" id="IPR024790">
    <property type="entry name" value="APC4_long_dom"/>
</dbReference>
<dbReference type="GO" id="GO:0005680">
    <property type="term" value="C:anaphase-promoting complex"/>
    <property type="evidence" value="ECO:0007669"/>
    <property type="project" value="InterPro"/>
</dbReference>
<reference evidence="7 8" key="1">
    <citation type="submission" date="2016-07" db="EMBL/GenBank/DDBJ databases">
        <title>Pervasive Adenine N6-methylation of Active Genes in Fungi.</title>
        <authorList>
            <consortium name="DOE Joint Genome Institute"/>
            <person name="Mondo S.J."/>
            <person name="Dannebaum R.O."/>
            <person name="Kuo R.C."/>
            <person name="Labutti K."/>
            <person name="Haridas S."/>
            <person name="Kuo A."/>
            <person name="Salamov A."/>
            <person name="Ahrendt S.R."/>
            <person name="Lipzen A."/>
            <person name="Sullivan W."/>
            <person name="Andreopoulos W.B."/>
            <person name="Clum A."/>
            <person name="Lindquist E."/>
            <person name="Daum C."/>
            <person name="Ramamoorthy G.K."/>
            <person name="Gryganskyi A."/>
            <person name="Culley D."/>
            <person name="Magnuson J.K."/>
            <person name="James T.Y."/>
            <person name="O'Malley M.A."/>
            <person name="Stajich J.E."/>
            <person name="Spatafora J.W."/>
            <person name="Visel A."/>
            <person name="Grigoriev I.V."/>
        </authorList>
    </citation>
    <scope>NUCLEOTIDE SEQUENCE [LARGE SCALE GENOMIC DNA]</scope>
    <source>
        <strain evidence="7 8">68-887.2</strain>
    </source>
</reference>
<dbReference type="InParanoid" id="A0A1Y2BEV8"/>
<sequence length="594" mass="65557">MLFPDSNSFTRLATISRDQPHALYPQACNPTMDLVALLSSAGNNVKGKGRADQSSTKVELWRMMSGGKVWEADVNGEVEGLAWSRDGLQLSLLIVKYPSLPSSFLQPSEHWRPVSVTVDHLSVHSGHVIKSVSLDIPDKLERGWWDMEWTSEGASWPKPSNGSRMLLIDSLPRPTIVEPPKPANMLPFALPAVAKTENPTAHPKLTHLPSLLPSPVDPDVLLVSSPGSSTQQRLLTGTFPLPALTPQYLSLALASERLSGYLDIVLRGLEAAEHAFREGEKQTMIWREDLEACAEQQGMTRDQVHADLFRLLMTGRSDVAVSEWLGKNLTARTIAKWEQALDTAYATIRKVISESISPALERIVLLLEEMQGWVEAASLALDKAAIETALSLCAGFATALETMRQDASHEAYCAAEFMKWLKYEMTRTTAADQSSDAAPTSMHDLKYTWAFIQTAFVASPFQIRFPNKGRDDILDVPDSVTALSRPLDVLLNETAAKLDRSAPADDLSSPPLASVSFDNSISMELATEDVPEPSHLEQPAERKKMEEPWTWLNSVIQKCDEIVSEAARNATQQWSMEHRGPLADRFRVGTVSAK</sequence>
<proteinExistence type="predicted"/>
<keyword evidence="2" id="KW-0132">Cell division</keyword>
<dbReference type="InterPro" id="IPR024789">
    <property type="entry name" value="APC4"/>
</dbReference>
<evidence type="ECO:0000256" key="1">
    <source>
        <dbReference type="ARBA" id="ARBA00016067"/>
    </source>
</evidence>
<organism evidence="7 8">
    <name type="scientific">Naematelia encephala</name>
    <dbReference type="NCBI Taxonomy" id="71784"/>
    <lineage>
        <taxon>Eukaryota</taxon>
        <taxon>Fungi</taxon>
        <taxon>Dikarya</taxon>
        <taxon>Basidiomycota</taxon>
        <taxon>Agaricomycotina</taxon>
        <taxon>Tremellomycetes</taxon>
        <taxon>Tremellales</taxon>
        <taxon>Naemateliaceae</taxon>
        <taxon>Naematelia</taxon>
    </lineage>
</organism>
<dbReference type="Pfam" id="PF12896">
    <property type="entry name" value="ANAPC4"/>
    <property type="match status" value="1"/>
</dbReference>
<dbReference type="AlphaFoldDB" id="A0A1Y2BEV8"/>
<dbReference type="GO" id="GO:0051301">
    <property type="term" value="P:cell division"/>
    <property type="evidence" value="ECO:0007669"/>
    <property type="project" value="UniProtKB-KW"/>
</dbReference>
<dbReference type="PANTHER" id="PTHR13260">
    <property type="entry name" value="ANAPHASE PROMOTING COMPLEX SUBUNIT 4 APC4"/>
    <property type="match status" value="1"/>
</dbReference>
<dbReference type="OrthoDB" id="10259843at2759"/>